<comment type="caution">
    <text evidence="2">The sequence shown here is derived from an EMBL/GenBank/DDBJ whole genome shotgun (WGS) entry which is preliminary data.</text>
</comment>
<dbReference type="PANTHER" id="PTHR33498">
    <property type="entry name" value="TRANSPOSASE FOR INSERTION SEQUENCE ELEMENT IS1557"/>
    <property type="match status" value="1"/>
</dbReference>
<feature type="region of interest" description="Disordered" evidence="1">
    <location>
        <begin position="167"/>
        <end position="196"/>
    </location>
</feature>
<sequence>MACDVELTGLLPALAGVLVDGVETGPSPVRIMVRTPAGAMVTCPDRGQESEWEHSRYVRHVADEAIGGRPAMIDISVRRLYCENPGCSRTTFVEQVPGLTARYRRRPPALQQVVAAVATALSGRAGARLLVHLHQVLSWSSTLTCRLRIPLPDREVPEVLGIDDFALRRGTGTPRSSSTPSAGTGSMSCPTGRRRR</sequence>
<evidence type="ECO:0000256" key="1">
    <source>
        <dbReference type="SAM" id="MobiDB-lite"/>
    </source>
</evidence>
<gene>
    <name evidence="2" type="ORF">ACFPZI_34390</name>
</gene>
<dbReference type="EMBL" id="JBHSOA010000130">
    <property type="protein sequence ID" value="MFC5856657.1"/>
    <property type="molecule type" value="Genomic_DNA"/>
</dbReference>
<dbReference type="PANTHER" id="PTHR33498:SF1">
    <property type="entry name" value="TRANSPOSASE FOR INSERTION SEQUENCE ELEMENT IS1557"/>
    <property type="match status" value="1"/>
</dbReference>
<organism evidence="2 3">
    <name type="scientific">Streptomyces chlorus</name>
    <dbReference type="NCBI Taxonomy" id="887452"/>
    <lineage>
        <taxon>Bacteria</taxon>
        <taxon>Bacillati</taxon>
        <taxon>Actinomycetota</taxon>
        <taxon>Actinomycetes</taxon>
        <taxon>Kitasatosporales</taxon>
        <taxon>Streptomycetaceae</taxon>
        <taxon>Streptomyces</taxon>
    </lineage>
</organism>
<dbReference type="RefSeq" id="WP_381371088.1">
    <property type="nucleotide sequence ID" value="NZ_JBHSOA010000130.1"/>
</dbReference>
<evidence type="ECO:0000313" key="3">
    <source>
        <dbReference type="Proteomes" id="UP001596180"/>
    </source>
</evidence>
<proteinExistence type="predicted"/>
<name>A0ABW1E719_9ACTN</name>
<dbReference type="Proteomes" id="UP001596180">
    <property type="component" value="Unassembled WGS sequence"/>
</dbReference>
<feature type="compositionally biased region" description="Low complexity" evidence="1">
    <location>
        <begin position="168"/>
        <end position="186"/>
    </location>
</feature>
<protein>
    <recommendedName>
        <fullName evidence="4">Transposase</fullName>
    </recommendedName>
</protein>
<reference evidence="3" key="1">
    <citation type="journal article" date="2019" name="Int. J. Syst. Evol. Microbiol.">
        <title>The Global Catalogue of Microorganisms (GCM) 10K type strain sequencing project: providing services to taxonomists for standard genome sequencing and annotation.</title>
        <authorList>
            <consortium name="The Broad Institute Genomics Platform"/>
            <consortium name="The Broad Institute Genome Sequencing Center for Infectious Disease"/>
            <person name="Wu L."/>
            <person name="Ma J."/>
        </authorList>
    </citation>
    <scope>NUCLEOTIDE SEQUENCE [LARGE SCALE GENOMIC DNA]</scope>
    <source>
        <strain evidence="3">JCM 10411</strain>
    </source>
</reference>
<evidence type="ECO:0008006" key="4">
    <source>
        <dbReference type="Google" id="ProtNLM"/>
    </source>
</evidence>
<accession>A0ABW1E719</accession>
<dbReference type="InterPro" id="IPR047951">
    <property type="entry name" value="Transpos_ISL3"/>
</dbReference>
<keyword evidence="3" id="KW-1185">Reference proteome</keyword>
<evidence type="ECO:0000313" key="2">
    <source>
        <dbReference type="EMBL" id="MFC5856657.1"/>
    </source>
</evidence>